<evidence type="ECO:0000313" key="4">
    <source>
        <dbReference type="Proteomes" id="UP000270112"/>
    </source>
</evidence>
<dbReference type="EMBL" id="PPTT01000002">
    <property type="protein sequence ID" value="RDB71462.1"/>
    <property type="molecule type" value="Genomic_DNA"/>
</dbReference>
<reference evidence="4" key="2">
    <citation type="submission" date="2018-05" db="EMBL/GenBank/DDBJ databases">
        <title>Genome Sequencing of selected type strains of the family Eggerthellaceae.</title>
        <authorList>
            <person name="Danylec N."/>
            <person name="Stoll D.A."/>
            <person name="Doetsch A."/>
            <person name="Huch M."/>
        </authorList>
    </citation>
    <scope>NUCLEOTIDE SEQUENCE [LARGE SCALE GENOMIC DNA]</scope>
    <source>
        <strain evidence="4">DSM 16107</strain>
    </source>
</reference>
<proteinExistence type="predicted"/>
<evidence type="ECO:0000313" key="2">
    <source>
        <dbReference type="EMBL" id="RNM43331.1"/>
    </source>
</evidence>
<gene>
    <name evidence="1" type="ORF">C1876_01550</name>
    <name evidence="2" type="ORF">DMP09_00090</name>
</gene>
<reference evidence="1 3" key="1">
    <citation type="journal article" date="2018" name="Elife">
        <title>Discovery and characterization of a prevalent human gut bacterial enzyme sufficient for the inactivation of a family of plant toxins.</title>
        <authorList>
            <person name="Koppel N."/>
            <person name="Bisanz J.E."/>
            <person name="Pandelia M.E."/>
            <person name="Turnbaugh P.J."/>
            <person name="Balskus E.P."/>
        </authorList>
    </citation>
    <scope>NUCLEOTIDE SEQUENCE [LARGE SCALE GENOMIC DNA]</scope>
    <source>
        <strain evidence="1 3">DSM 16107</strain>
    </source>
</reference>
<name>A0A3N0J243_9ACTN</name>
<dbReference type="RefSeq" id="WP_114544969.1">
    <property type="nucleotide sequence ID" value="NZ_PPTT01000002.1"/>
</dbReference>
<dbReference type="InterPro" id="IPR036061">
    <property type="entry name" value="CheW-like_dom_sf"/>
</dbReference>
<evidence type="ECO:0000313" key="1">
    <source>
        <dbReference type="EMBL" id="RDB71462.1"/>
    </source>
</evidence>
<dbReference type="EMBL" id="QICC01000001">
    <property type="protein sequence ID" value="RNM43331.1"/>
    <property type="molecule type" value="Genomic_DNA"/>
</dbReference>
<dbReference type="AlphaFoldDB" id="A0A3N0J243"/>
<dbReference type="SUPFAM" id="SSF50341">
    <property type="entry name" value="CheW-like"/>
    <property type="match status" value="1"/>
</dbReference>
<organism evidence="2 4">
    <name type="scientific">Eggerthella sinensis</name>
    <dbReference type="NCBI Taxonomy" id="242230"/>
    <lineage>
        <taxon>Bacteria</taxon>
        <taxon>Bacillati</taxon>
        <taxon>Actinomycetota</taxon>
        <taxon>Coriobacteriia</taxon>
        <taxon>Eggerthellales</taxon>
        <taxon>Eggerthellaceae</taxon>
        <taxon>Eggerthella</taxon>
    </lineage>
</organism>
<keyword evidence="3" id="KW-1185">Reference proteome</keyword>
<evidence type="ECO:0008006" key="5">
    <source>
        <dbReference type="Google" id="ProtNLM"/>
    </source>
</evidence>
<protein>
    <recommendedName>
        <fullName evidence="5">CheW-like domain-containing protein</fullName>
    </recommendedName>
</protein>
<dbReference type="OrthoDB" id="3177661at2"/>
<dbReference type="Proteomes" id="UP000253817">
    <property type="component" value="Unassembled WGS sequence"/>
</dbReference>
<dbReference type="GO" id="GO:0007165">
    <property type="term" value="P:signal transduction"/>
    <property type="evidence" value="ECO:0007669"/>
    <property type="project" value="InterPro"/>
</dbReference>
<reference evidence="2" key="3">
    <citation type="journal article" date="2019" name="Microbiol. Resour. Announc.">
        <title>Draft Genome Sequences of Type Strains of Gordonibacter faecihominis, Paraeggerthella hongkongensis, Parvibacter caecicola,Slackia equolifaciens, Slackia faecicanis, and Slackia isoflavoniconvertens.</title>
        <authorList>
            <person name="Danylec N."/>
            <person name="Stoll D.A."/>
            <person name="Dotsch A."/>
            <person name="Huch M."/>
        </authorList>
    </citation>
    <scope>NUCLEOTIDE SEQUENCE</scope>
    <source>
        <strain evidence="2">DSM 16107</strain>
    </source>
</reference>
<accession>A0A3N0J243</accession>
<dbReference type="GO" id="GO:0006935">
    <property type="term" value="P:chemotaxis"/>
    <property type="evidence" value="ECO:0007669"/>
    <property type="project" value="InterPro"/>
</dbReference>
<dbReference type="Proteomes" id="UP000270112">
    <property type="component" value="Unassembled WGS sequence"/>
</dbReference>
<comment type="caution">
    <text evidence="2">The sequence shown here is derived from an EMBL/GenBank/DDBJ whole genome shotgun (WGS) entry which is preliminary data.</text>
</comment>
<evidence type="ECO:0000313" key="3">
    <source>
        <dbReference type="Proteomes" id="UP000253817"/>
    </source>
</evidence>
<sequence length="161" mass="17155">MRNRAERLAWIEDLFGEVAAGEAQALVARGIVVPSAWGLLCVAFPSVVEVMAAKNLKTLSFLPEEFCGVIDRGSSLAPVIDVCDGAEATVPKVLLMRGGEHELGLRYTGTPQVIDLDECPAEPGRDLAMPFPFVAAARLVTPHGSAALLDATATTERLLER</sequence>